<dbReference type="Gene3D" id="3.40.50.150">
    <property type="entry name" value="Vaccinia Virus protein VP39"/>
    <property type="match status" value="1"/>
</dbReference>
<dbReference type="AlphaFoldDB" id="X8DVA5"/>
<dbReference type="GO" id="GO:0008168">
    <property type="term" value="F:methyltransferase activity"/>
    <property type="evidence" value="ECO:0007669"/>
    <property type="project" value="UniProtKB-KW"/>
</dbReference>
<name>X8DVA5_9MYCO</name>
<dbReference type="Proteomes" id="UP000023351">
    <property type="component" value="Unassembled WGS sequence"/>
</dbReference>
<dbReference type="SUPFAM" id="SSF53335">
    <property type="entry name" value="S-adenosyl-L-methionine-dependent methyltransferases"/>
    <property type="match status" value="1"/>
</dbReference>
<evidence type="ECO:0000313" key="2">
    <source>
        <dbReference type="Proteomes" id="UP000023351"/>
    </source>
</evidence>
<keyword evidence="1" id="KW-0808">Transferase</keyword>
<reference evidence="1 2" key="1">
    <citation type="submission" date="2013-12" db="EMBL/GenBank/DDBJ databases">
        <authorList>
            <person name="Zelazny A."/>
            <person name="Olivier K."/>
            <person name="Holland S."/>
            <person name="Lenaerts A."/>
            <person name="Ordway D."/>
            <person name="DeGroote M.A."/>
            <person name="Parker T."/>
            <person name="Sizemore C."/>
            <person name="Tallon L.J."/>
            <person name="Sadzewicz L.K."/>
            <person name="Sengamalay N."/>
            <person name="Fraser C.M."/>
            <person name="Hine E."/>
            <person name="Shefchek K.A."/>
            <person name="Das S.P."/>
            <person name="Tettelin H."/>
        </authorList>
    </citation>
    <scope>NUCLEOTIDE SEQUENCE [LARGE SCALE GENOMIC DNA]</scope>
    <source>
        <strain evidence="1 2">1513</strain>
    </source>
</reference>
<accession>X8DVA5</accession>
<sequence length="44" mass="4402">MDLGAGHGALTAHLVAAGARVLAVELHPGGLDTFVHGLPRKMSG</sequence>
<comment type="caution">
    <text evidence="1">The sequence shown here is derived from an EMBL/GenBank/DDBJ whole genome shotgun (WGS) entry which is preliminary data.</text>
</comment>
<gene>
    <name evidence="1" type="ORF">I540_2263</name>
</gene>
<organism evidence="1 2">
    <name type="scientific">Mycobacteroides abscessus subsp. bolletii 1513</name>
    <dbReference type="NCBI Taxonomy" id="1299321"/>
    <lineage>
        <taxon>Bacteria</taxon>
        <taxon>Bacillati</taxon>
        <taxon>Actinomycetota</taxon>
        <taxon>Actinomycetes</taxon>
        <taxon>Mycobacteriales</taxon>
        <taxon>Mycobacteriaceae</taxon>
        <taxon>Mycobacteroides</taxon>
        <taxon>Mycobacteroides abscessus</taxon>
    </lineage>
</organism>
<dbReference type="PATRIC" id="fig|1299321.3.peg.2188"/>
<evidence type="ECO:0000313" key="1">
    <source>
        <dbReference type="EMBL" id="EUA72289.1"/>
    </source>
</evidence>
<protein>
    <submittedName>
        <fullName evidence="1">Putative ribosome methyltransferase</fullName>
    </submittedName>
</protein>
<keyword evidence="1" id="KW-0489">Methyltransferase</keyword>
<dbReference type="EMBL" id="JAOJ01000002">
    <property type="protein sequence ID" value="EUA72289.1"/>
    <property type="molecule type" value="Genomic_DNA"/>
</dbReference>
<dbReference type="GO" id="GO:0032259">
    <property type="term" value="P:methylation"/>
    <property type="evidence" value="ECO:0007669"/>
    <property type="project" value="UniProtKB-KW"/>
</dbReference>
<proteinExistence type="predicted"/>
<dbReference type="InterPro" id="IPR029063">
    <property type="entry name" value="SAM-dependent_MTases_sf"/>
</dbReference>